<feature type="compositionally biased region" description="Gly residues" evidence="8">
    <location>
        <begin position="32"/>
        <end position="44"/>
    </location>
</feature>
<evidence type="ECO:0000256" key="9">
    <source>
        <dbReference type="SAM" id="Phobius"/>
    </source>
</evidence>
<dbReference type="GO" id="GO:0016887">
    <property type="term" value="F:ATP hydrolysis activity"/>
    <property type="evidence" value="ECO:0007669"/>
    <property type="project" value="InterPro"/>
</dbReference>
<dbReference type="InterPro" id="IPR027417">
    <property type="entry name" value="P-loop_NTPase"/>
</dbReference>
<feature type="region of interest" description="Disordered" evidence="8">
    <location>
        <begin position="22"/>
        <end position="47"/>
    </location>
</feature>
<dbReference type="InterPro" id="IPR013525">
    <property type="entry name" value="ABC2_TM"/>
</dbReference>
<dbReference type="InterPro" id="IPR043926">
    <property type="entry name" value="ABCG_dom"/>
</dbReference>
<evidence type="ECO:0000256" key="8">
    <source>
        <dbReference type="SAM" id="MobiDB-lite"/>
    </source>
</evidence>
<comment type="subcellular location">
    <subcellularLocation>
        <location evidence="1">Membrane</location>
        <topology evidence="1">Multi-pass membrane protein</topology>
    </subcellularLocation>
</comment>
<evidence type="ECO:0000256" key="7">
    <source>
        <dbReference type="ARBA" id="ARBA00023136"/>
    </source>
</evidence>
<dbReference type="Pfam" id="PF00005">
    <property type="entry name" value="ABC_tran"/>
    <property type="match status" value="1"/>
</dbReference>
<keyword evidence="4" id="KW-0547">Nucleotide-binding</keyword>
<keyword evidence="3 9" id="KW-0812">Transmembrane</keyword>
<evidence type="ECO:0000256" key="4">
    <source>
        <dbReference type="ARBA" id="ARBA00022741"/>
    </source>
</evidence>
<dbReference type="PANTHER" id="PTHR48041">
    <property type="entry name" value="ABC TRANSPORTER G FAMILY MEMBER 28"/>
    <property type="match status" value="1"/>
</dbReference>
<dbReference type="InterPro" id="IPR003593">
    <property type="entry name" value="AAA+_ATPase"/>
</dbReference>
<evidence type="ECO:0000256" key="6">
    <source>
        <dbReference type="ARBA" id="ARBA00022989"/>
    </source>
</evidence>
<feature type="compositionally biased region" description="Low complexity" evidence="8">
    <location>
        <begin position="22"/>
        <end position="31"/>
    </location>
</feature>
<dbReference type="Pfam" id="PF01061">
    <property type="entry name" value="ABC2_membrane"/>
    <property type="match status" value="1"/>
</dbReference>
<feature type="transmembrane region" description="Helical" evidence="9">
    <location>
        <begin position="606"/>
        <end position="628"/>
    </location>
</feature>
<dbReference type="PROSITE" id="PS50893">
    <property type="entry name" value="ABC_TRANSPORTER_2"/>
    <property type="match status" value="1"/>
</dbReference>
<keyword evidence="7 9" id="KW-0472">Membrane</keyword>
<evidence type="ECO:0000259" key="10">
    <source>
        <dbReference type="PROSITE" id="PS50893"/>
    </source>
</evidence>
<name>A0A7S1CKF3_9STRA</name>
<dbReference type="GO" id="GO:0140359">
    <property type="term" value="F:ABC-type transporter activity"/>
    <property type="evidence" value="ECO:0007669"/>
    <property type="project" value="InterPro"/>
</dbReference>
<dbReference type="SUPFAM" id="SSF52540">
    <property type="entry name" value="P-loop containing nucleoside triphosphate hydrolases"/>
    <property type="match status" value="1"/>
</dbReference>
<dbReference type="SMART" id="SM00382">
    <property type="entry name" value="AAA"/>
    <property type="match status" value="1"/>
</dbReference>
<feature type="region of interest" description="Disordered" evidence="8">
    <location>
        <begin position="388"/>
        <end position="419"/>
    </location>
</feature>
<feature type="transmembrane region" description="Helical" evidence="9">
    <location>
        <begin position="545"/>
        <end position="563"/>
    </location>
</feature>
<dbReference type="GO" id="GO:0005524">
    <property type="term" value="F:ATP binding"/>
    <property type="evidence" value="ECO:0007669"/>
    <property type="project" value="UniProtKB-KW"/>
</dbReference>
<evidence type="ECO:0000256" key="1">
    <source>
        <dbReference type="ARBA" id="ARBA00004141"/>
    </source>
</evidence>
<dbReference type="InterPro" id="IPR003439">
    <property type="entry name" value="ABC_transporter-like_ATP-bd"/>
</dbReference>
<dbReference type="EMBL" id="HBFS01020032">
    <property type="protein sequence ID" value="CAD8920172.1"/>
    <property type="molecule type" value="Transcribed_RNA"/>
</dbReference>
<reference evidence="11" key="1">
    <citation type="submission" date="2021-01" db="EMBL/GenBank/DDBJ databases">
        <authorList>
            <person name="Corre E."/>
            <person name="Pelletier E."/>
            <person name="Niang G."/>
            <person name="Scheremetjew M."/>
            <person name="Finn R."/>
            <person name="Kale V."/>
            <person name="Holt S."/>
            <person name="Cochrane G."/>
            <person name="Meng A."/>
            <person name="Brown T."/>
            <person name="Cohen L."/>
        </authorList>
    </citation>
    <scope>NUCLEOTIDE SEQUENCE</scope>
    <source>
        <strain evidence="11">Ms1</strain>
    </source>
</reference>
<evidence type="ECO:0000313" key="11">
    <source>
        <dbReference type="EMBL" id="CAD8920172.1"/>
    </source>
</evidence>
<dbReference type="CDD" id="cd03213">
    <property type="entry name" value="ABCG_EPDR"/>
    <property type="match status" value="1"/>
</dbReference>
<evidence type="ECO:0000256" key="3">
    <source>
        <dbReference type="ARBA" id="ARBA00022692"/>
    </source>
</evidence>
<keyword evidence="2" id="KW-0813">Transport</keyword>
<dbReference type="AlphaFoldDB" id="A0A7S1CKF3"/>
<dbReference type="GO" id="GO:0016020">
    <property type="term" value="C:membrane"/>
    <property type="evidence" value="ECO:0007669"/>
    <property type="project" value="UniProtKB-SubCell"/>
</dbReference>
<dbReference type="Pfam" id="PF19055">
    <property type="entry name" value="ABC2_membrane_7"/>
    <property type="match status" value="1"/>
</dbReference>
<dbReference type="PANTHER" id="PTHR48041:SF139">
    <property type="entry name" value="PROTEIN SCARLET"/>
    <property type="match status" value="1"/>
</dbReference>
<protein>
    <recommendedName>
        <fullName evidence="10">ABC transporter domain-containing protein</fullName>
    </recommendedName>
</protein>
<feature type="region of interest" description="Disordered" evidence="8">
    <location>
        <begin position="62"/>
        <end position="84"/>
    </location>
</feature>
<feature type="transmembrane region" description="Helical" evidence="9">
    <location>
        <begin position="569"/>
        <end position="594"/>
    </location>
</feature>
<organism evidence="11">
    <name type="scientific">Bicosoecida sp. CB-2014</name>
    <dbReference type="NCBI Taxonomy" id="1486930"/>
    <lineage>
        <taxon>Eukaryota</taxon>
        <taxon>Sar</taxon>
        <taxon>Stramenopiles</taxon>
        <taxon>Bigyra</taxon>
        <taxon>Opalozoa</taxon>
        <taxon>Bicosoecida</taxon>
    </lineage>
</organism>
<dbReference type="InterPro" id="IPR050352">
    <property type="entry name" value="ABCG_transporters"/>
</dbReference>
<dbReference type="Gene3D" id="3.40.50.300">
    <property type="entry name" value="P-loop containing nucleotide triphosphate hydrolases"/>
    <property type="match status" value="1"/>
</dbReference>
<accession>A0A7S1CKF3</accession>
<keyword evidence="5" id="KW-0067">ATP-binding</keyword>
<gene>
    <name evidence="11" type="ORF">BSP0115_LOCUS13434</name>
</gene>
<sequence length="743" mass="78330">MADAAAADEEVGVAVAAAAAPLASASGDASAGPGGGDSAANGGGGEEEGGVKVVVVEEGKCDDADRDTDMETSVHTGATGKSFHEHRVKDVPDEHRVRLSFRDIKYTIAAGGCCGRKTDKHILKGLTGSIRPGELCAIMGPSGAGKSTLLNILAGRLRAGGRNRVSGELHANGRVVDPLLFRKRIAYVLQEDALFATQTPREALQFSAHLRLPPSTTAAQRETLVNETLGALGLDKCADTLIGNAMIAGISGGEKKRTAIAQELIADPSVLALDEPTSGLDSYAAFQVVKILKRLAQSGRTIVTTIHQPSSEVFDLFSRVILLAEGLLIYDGPVDGITRHFATLGFHCAPHFNPADFALFTLQTQDAAGLQRMHEAWVKRGAAIADGDGGEKGGEAGAGDASDGGSDGSGKDRVDVTAPLPTEGKHASFLTQFALLGRREVNNVVRDKGSMIARIGTTVFLNLIVAFVFQNAADWSGTEPTLPDALAKVGSAFGGVVQVALGGMFGLSQPTLLTFPAERVVFLREYAAAQYGIVAYFLSKMLAEIPLMIGQASLIFFCTYWLVGFNGGFVTLTLIVALLGFVASSTSLVIGAAANDVQTALQLTPLLFVPQMLFAGFFIPISSIPAFLRWAQYLCSLKYAINLILLVEFDTTDHMPPESWYDGATPPQEAIDTYQDAVYGCHGPVLLEDGTCTETAGSIYKGALLPRSEVAPSDLWVYFGILVGALALFRTIALVTLARRARA</sequence>
<evidence type="ECO:0000256" key="5">
    <source>
        <dbReference type="ARBA" id="ARBA00022840"/>
    </source>
</evidence>
<evidence type="ECO:0000256" key="2">
    <source>
        <dbReference type="ARBA" id="ARBA00022448"/>
    </source>
</evidence>
<proteinExistence type="predicted"/>
<feature type="transmembrane region" description="Helical" evidence="9">
    <location>
        <begin position="715"/>
        <end position="738"/>
    </location>
</feature>
<keyword evidence="6 9" id="KW-1133">Transmembrane helix</keyword>
<feature type="domain" description="ABC transporter" evidence="10">
    <location>
        <begin position="99"/>
        <end position="350"/>
    </location>
</feature>